<dbReference type="EMBL" id="LVZM01003971">
    <property type="protein sequence ID" value="OUC47635.1"/>
    <property type="molecule type" value="Genomic_DNA"/>
</dbReference>
<feature type="domain" description="Bromodomain associated" evidence="7">
    <location>
        <begin position="40"/>
        <end position="100"/>
    </location>
</feature>
<dbReference type="InterPro" id="IPR009072">
    <property type="entry name" value="Histone-fold"/>
</dbReference>
<keyword evidence="6" id="KW-0539">Nucleus</keyword>
<accession>A0A1Y3ERW4</accession>
<dbReference type="SUPFAM" id="SSF47113">
    <property type="entry name" value="Histone-fold"/>
    <property type="match status" value="1"/>
</dbReference>
<evidence type="ECO:0000313" key="10">
    <source>
        <dbReference type="Proteomes" id="UP000243006"/>
    </source>
</evidence>
<evidence type="ECO:0000313" key="9">
    <source>
        <dbReference type="EMBL" id="OUC47635.1"/>
    </source>
</evidence>
<dbReference type="GO" id="GO:0006367">
    <property type="term" value="P:transcription initiation at RNA polymerase II promoter"/>
    <property type="evidence" value="ECO:0007669"/>
    <property type="project" value="TreeGrafter"/>
</dbReference>
<dbReference type="InterPro" id="IPR019473">
    <property type="entry name" value="TFIID_su8_C"/>
</dbReference>
<evidence type="ECO:0000256" key="3">
    <source>
        <dbReference type="ARBA" id="ARBA00017307"/>
    </source>
</evidence>
<gene>
    <name evidence="9" type="ORF">D917_06793</name>
</gene>
<evidence type="ECO:0000256" key="5">
    <source>
        <dbReference type="ARBA" id="ARBA00023163"/>
    </source>
</evidence>
<evidence type="ECO:0000259" key="8">
    <source>
        <dbReference type="Pfam" id="PF10406"/>
    </source>
</evidence>
<comment type="subcellular location">
    <subcellularLocation>
        <location evidence="1">Nucleus</location>
    </subcellularLocation>
</comment>
<keyword evidence="4" id="KW-0805">Transcription regulation</keyword>
<sequence>MICVHMNNSWYALLEMDEPLTINSLKLLGKRKKRDFRNLFLRQVVSGVAMWAGYHEVEEDALTCLVDVLYDTIQELCIMTKSYAEHCNRTQVAVSDFMTAVASSRKYSLKFPPSMKELSTKYSLKYPPTHKVSGMKESTILRGSEPQPHAGYVPSYLPPYPNPHTYISTSVGTELRVDYEHYRRIEASRNDKLKQSVYDLVLRDHPSVTVRFEDFQLRALLREQVDDTPLRNLLSRGPAQNSNNVEPILDETVNNPYIKERIMVKEILNKKKLTAVLGDKNYMTICKSTVNNYTVIKFLNVQREILHVNNLIKQ</sequence>
<dbReference type="AlphaFoldDB" id="A0A1Y3ERW4"/>
<feature type="domain" description="Transcription factor TFIID subunit 8 C-terminal" evidence="8">
    <location>
        <begin position="152"/>
        <end position="196"/>
    </location>
</feature>
<evidence type="ECO:0000259" key="7">
    <source>
        <dbReference type="Pfam" id="PF07524"/>
    </source>
</evidence>
<reference evidence="9 10" key="1">
    <citation type="submission" date="2015-04" db="EMBL/GenBank/DDBJ databases">
        <title>Draft genome of the roundworm Trichinella nativa.</title>
        <authorList>
            <person name="Mitreva M."/>
        </authorList>
    </citation>
    <scope>NUCLEOTIDE SEQUENCE [LARGE SCALE GENOMIC DNA]</scope>
    <source>
        <strain evidence="9 10">ISS45</strain>
    </source>
</reference>
<dbReference type="Gene3D" id="1.10.20.10">
    <property type="entry name" value="Histone, subunit A"/>
    <property type="match status" value="1"/>
</dbReference>
<comment type="caution">
    <text evidence="9">The sequence shown here is derived from an EMBL/GenBank/DDBJ whole genome shotgun (WGS) entry which is preliminary data.</text>
</comment>
<protein>
    <recommendedName>
        <fullName evidence="3">Transcription initiation factor TFIID subunit 8</fullName>
    </recommendedName>
</protein>
<dbReference type="PANTHER" id="PTHR46469:SF1">
    <property type="entry name" value="TRANSCRIPTION INITIATION FACTOR TFIID SUBUNIT 8"/>
    <property type="match status" value="1"/>
</dbReference>
<dbReference type="PANTHER" id="PTHR46469">
    <property type="entry name" value="TRANSCRIPTION INITIATION FACTOR TFIID SUBUNIT 8"/>
    <property type="match status" value="1"/>
</dbReference>
<dbReference type="InterPro" id="IPR037818">
    <property type="entry name" value="TAF8"/>
</dbReference>
<organism evidence="9 10">
    <name type="scientific">Trichinella nativa</name>
    <dbReference type="NCBI Taxonomy" id="6335"/>
    <lineage>
        <taxon>Eukaryota</taxon>
        <taxon>Metazoa</taxon>
        <taxon>Ecdysozoa</taxon>
        <taxon>Nematoda</taxon>
        <taxon>Enoplea</taxon>
        <taxon>Dorylaimia</taxon>
        <taxon>Trichinellida</taxon>
        <taxon>Trichinellidae</taxon>
        <taxon>Trichinella</taxon>
    </lineage>
</organism>
<dbReference type="Pfam" id="PF10406">
    <property type="entry name" value="TAF8_C"/>
    <property type="match status" value="1"/>
</dbReference>
<dbReference type="GO" id="GO:0046982">
    <property type="term" value="F:protein heterodimerization activity"/>
    <property type="evidence" value="ECO:0007669"/>
    <property type="project" value="InterPro"/>
</dbReference>
<evidence type="ECO:0000256" key="2">
    <source>
        <dbReference type="ARBA" id="ARBA00008767"/>
    </source>
</evidence>
<name>A0A1Y3ERW4_9BILA</name>
<dbReference type="InterPro" id="IPR006565">
    <property type="entry name" value="BTP"/>
</dbReference>
<dbReference type="GO" id="GO:0005669">
    <property type="term" value="C:transcription factor TFIID complex"/>
    <property type="evidence" value="ECO:0007669"/>
    <property type="project" value="InterPro"/>
</dbReference>
<comment type="similarity">
    <text evidence="2">Belongs to the TAF8 family.</text>
</comment>
<keyword evidence="5" id="KW-0804">Transcription</keyword>
<dbReference type="Proteomes" id="UP000243006">
    <property type="component" value="Unassembled WGS sequence"/>
</dbReference>
<dbReference type="CDD" id="cd08049">
    <property type="entry name" value="TAF8"/>
    <property type="match status" value="1"/>
</dbReference>
<dbReference type="CDD" id="cd00076">
    <property type="entry name" value="HFD_SF"/>
    <property type="match status" value="1"/>
</dbReference>
<evidence type="ECO:0000256" key="6">
    <source>
        <dbReference type="ARBA" id="ARBA00023242"/>
    </source>
</evidence>
<evidence type="ECO:0000256" key="4">
    <source>
        <dbReference type="ARBA" id="ARBA00023015"/>
    </source>
</evidence>
<proteinExistence type="inferred from homology"/>
<evidence type="ECO:0000256" key="1">
    <source>
        <dbReference type="ARBA" id="ARBA00004123"/>
    </source>
</evidence>
<dbReference type="Pfam" id="PF07524">
    <property type="entry name" value="Bromo_TP"/>
    <property type="match status" value="1"/>
</dbReference>